<evidence type="ECO:0000256" key="4">
    <source>
        <dbReference type="ARBA" id="ARBA00022989"/>
    </source>
</evidence>
<evidence type="ECO:0000313" key="8">
    <source>
        <dbReference type="Proteomes" id="UP000005239"/>
    </source>
</evidence>
<dbReference type="InterPro" id="IPR029044">
    <property type="entry name" value="Nucleotide-diphossugar_trans"/>
</dbReference>
<keyword evidence="3 6" id="KW-0812">Transmembrane</keyword>
<keyword evidence="4 6" id="KW-1133">Transmembrane helix</keyword>
<dbReference type="AlphaFoldDB" id="A0A2A6CKT6"/>
<organism evidence="7 8">
    <name type="scientific">Pristionchus pacificus</name>
    <name type="common">Parasitic nematode worm</name>
    <dbReference type="NCBI Taxonomy" id="54126"/>
    <lineage>
        <taxon>Eukaryota</taxon>
        <taxon>Metazoa</taxon>
        <taxon>Ecdysozoa</taxon>
        <taxon>Nematoda</taxon>
        <taxon>Chromadorea</taxon>
        <taxon>Rhabditida</taxon>
        <taxon>Rhabditina</taxon>
        <taxon>Diplogasteromorpha</taxon>
        <taxon>Diplogasteroidea</taxon>
        <taxon>Neodiplogasteridae</taxon>
        <taxon>Pristionchus</taxon>
    </lineage>
</organism>
<dbReference type="OrthoDB" id="407658at2759"/>
<dbReference type="PANTHER" id="PTHR31562:SF9">
    <property type="entry name" value="GLYCOSYLTRANSFERASE FAMILY 8 PROTEIN"/>
    <property type="match status" value="1"/>
</dbReference>
<protein>
    <recommendedName>
        <fullName evidence="6">Serpentine receptor class gamma</fullName>
    </recommendedName>
</protein>
<dbReference type="Proteomes" id="UP000005239">
    <property type="component" value="Unassembled WGS sequence"/>
</dbReference>
<dbReference type="GO" id="GO:0016020">
    <property type="term" value="C:membrane"/>
    <property type="evidence" value="ECO:0007669"/>
    <property type="project" value="UniProtKB-SubCell"/>
</dbReference>
<dbReference type="InterPro" id="IPR000609">
    <property type="entry name" value="7TM_GPCR_serpentine_rcpt_Srg"/>
</dbReference>
<dbReference type="Gene3D" id="3.90.550.10">
    <property type="entry name" value="Spore Coat Polysaccharide Biosynthesis Protein SpsA, Chain A"/>
    <property type="match status" value="1"/>
</dbReference>
<evidence type="ECO:0000256" key="5">
    <source>
        <dbReference type="ARBA" id="ARBA00023136"/>
    </source>
</evidence>
<dbReference type="Pfam" id="PF02118">
    <property type="entry name" value="Srg"/>
    <property type="match status" value="1"/>
</dbReference>
<gene>
    <name evidence="7" type="primary">WBGene00111795</name>
</gene>
<dbReference type="GO" id="GO:0004888">
    <property type="term" value="F:transmembrane signaling receptor activity"/>
    <property type="evidence" value="ECO:0007669"/>
    <property type="project" value="InterPro"/>
</dbReference>
<evidence type="ECO:0000256" key="1">
    <source>
        <dbReference type="ARBA" id="ARBA00004141"/>
    </source>
</evidence>
<dbReference type="Pfam" id="PF03314">
    <property type="entry name" value="DUF273"/>
    <property type="match status" value="1"/>
</dbReference>
<comment type="subcellular location">
    <subcellularLocation>
        <location evidence="1">Membrane</location>
        <topology evidence="1">Multi-pass membrane protein</topology>
    </subcellularLocation>
</comment>
<feature type="transmembrane region" description="Helical" evidence="6">
    <location>
        <begin position="104"/>
        <end position="123"/>
    </location>
</feature>
<evidence type="ECO:0000256" key="6">
    <source>
        <dbReference type="RuleBase" id="RU280813"/>
    </source>
</evidence>
<keyword evidence="5 6" id="KW-0472">Membrane</keyword>
<keyword evidence="8" id="KW-1185">Reference proteome</keyword>
<feature type="transmembrane region" description="Helical" evidence="6">
    <location>
        <begin position="143"/>
        <end position="166"/>
    </location>
</feature>
<dbReference type="EnsemblMetazoa" id="PPA22241.1">
    <property type="protein sequence ID" value="PPA22241.1"/>
    <property type="gene ID" value="WBGene00111795"/>
</dbReference>
<evidence type="ECO:0000313" key="7">
    <source>
        <dbReference type="EnsemblMetazoa" id="PPA22241.1"/>
    </source>
</evidence>
<feature type="transmembrane region" description="Helical" evidence="6">
    <location>
        <begin position="187"/>
        <end position="208"/>
    </location>
</feature>
<comment type="caution">
    <text evidence="6">Lacks conserved residue(s) required for the propagation of feature annotation.</text>
</comment>
<accession>A0A8R1UI14</accession>
<name>A0A2A6CKT6_PRIPA</name>
<reference evidence="7" key="2">
    <citation type="submission" date="2022-06" db="UniProtKB">
        <authorList>
            <consortium name="EnsemblMetazoa"/>
        </authorList>
    </citation>
    <scope>IDENTIFICATION</scope>
    <source>
        <strain evidence="7">PS312</strain>
    </source>
</reference>
<dbReference type="InterPro" id="IPR004988">
    <property type="entry name" value="DUF273"/>
</dbReference>
<proteinExistence type="inferred from homology"/>
<evidence type="ECO:0000256" key="2">
    <source>
        <dbReference type="ARBA" id="ARBA00005692"/>
    </source>
</evidence>
<sequence>MFSPHIAETLDMLGIPPIVYRTFFVELIGFRRHRSSLNVLDHPPLQLPACSKRKRSTNLSWTNFQRKYDILLYNREISDLAKSFGCATQYQICENRMDQEEDQYLLIFCQYTAPLVPHFYFAIAPVNWIGDSYYGWDNTTGFIYRSITGTYYAIYAVAGIAMNIVAYRRLQKLSLISTTLYKQQRFLSLYTLASATCHMIFSTHQLIWSYSFLSGNSPMLATVRYAKPFVQDFTTFIDPIVLIIVSKQVRSAMRKDSPLPQRAKRVLTAISGSEEFSQEKRTINSDSYSLTPIPRASKDVDISIIIVLTEGTPLKNYETALNSIQCYTKLHSYPLHLISDAKYKECEKHNDENSWLLMLDADIAVINPNTYATSPNYRLIEKYIDPDYHITLFDRFFNFEVVAGSYLVKNSQLGRAFVQGFADYEFKLPNSIHGSDNGALHPYLVDLLVPENNRHLNTICASVWNESKVCARLIIGDRTRFPDHKLRILPKGKAWMRDLWLLRGRWADDDFMLHAIKEKTLRKSRPQIENISDRQVFQWRPYEKIQRHFPLLNKLNVTKCELGEERWVYDSRLKLSNEQKAKLLNYMESKILKRRLETIGKLARRL</sequence>
<evidence type="ECO:0000256" key="3">
    <source>
        <dbReference type="ARBA" id="ARBA00022692"/>
    </source>
</evidence>
<reference evidence="8" key="1">
    <citation type="journal article" date="2008" name="Nat. Genet.">
        <title>The Pristionchus pacificus genome provides a unique perspective on nematode lifestyle and parasitism.</title>
        <authorList>
            <person name="Dieterich C."/>
            <person name="Clifton S.W."/>
            <person name="Schuster L.N."/>
            <person name="Chinwalla A."/>
            <person name="Delehaunty K."/>
            <person name="Dinkelacker I."/>
            <person name="Fulton L."/>
            <person name="Fulton R."/>
            <person name="Godfrey J."/>
            <person name="Minx P."/>
            <person name="Mitreva M."/>
            <person name="Roeseler W."/>
            <person name="Tian H."/>
            <person name="Witte H."/>
            <person name="Yang S.P."/>
            <person name="Wilson R.K."/>
            <person name="Sommer R.J."/>
        </authorList>
    </citation>
    <scope>NUCLEOTIDE SEQUENCE [LARGE SCALE GENOMIC DNA]</scope>
    <source>
        <strain evidence="8">PS312</strain>
    </source>
</reference>
<accession>A0A2A6CKT6</accession>
<dbReference type="GO" id="GO:0007606">
    <property type="term" value="P:sensory perception of chemical stimulus"/>
    <property type="evidence" value="ECO:0007669"/>
    <property type="project" value="UniProtKB-UniRule"/>
</dbReference>
<comment type="similarity">
    <text evidence="2 6">Belongs to the nematode receptor-like protein srg family.</text>
</comment>
<dbReference type="PANTHER" id="PTHR31562">
    <property type="entry name" value="PROTEIN CBG18972"/>
    <property type="match status" value="1"/>
</dbReference>